<dbReference type="Gene3D" id="1.10.510.10">
    <property type="entry name" value="Transferase(Phosphotransferase) domain 1"/>
    <property type="match status" value="1"/>
</dbReference>
<dbReference type="Gene3D" id="3.30.200.20">
    <property type="entry name" value="Phosphorylase Kinase, domain 1"/>
    <property type="match status" value="1"/>
</dbReference>
<gene>
    <name evidence="7" type="ORF">HYC85_022452</name>
</gene>
<dbReference type="SUPFAM" id="SSF56112">
    <property type="entry name" value="Protein kinase-like (PK-like)"/>
    <property type="match status" value="1"/>
</dbReference>
<keyword evidence="3" id="KW-0418">Kinase</keyword>
<dbReference type="InterPro" id="IPR011009">
    <property type="entry name" value="Kinase-like_dom_sf"/>
</dbReference>
<dbReference type="EMBL" id="JACBKZ010000010">
    <property type="protein sequence ID" value="KAF5941285.1"/>
    <property type="molecule type" value="Genomic_DNA"/>
</dbReference>
<dbReference type="PROSITE" id="PS50011">
    <property type="entry name" value="PROTEIN_KINASE_DOM"/>
    <property type="match status" value="1"/>
</dbReference>
<dbReference type="SMART" id="SM00220">
    <property type="entry name" value="S_TKc"/>
    <property type="match status" value="1"/>
</dbReference>
<keyword evidence="2" id="KW-0547">Nucleotide-binding</keyword>
<dbReference type="Proteomes" id="UP000593564">
    <property type="component" value="Unassembled WGS sequence"/>
</dbReference>
<evidence type="ECO:0000256" key="2">
    <source>
        <dbReference type="ARBA" id="ARBA00022741"/>
    </source>
</evidence>
<evidence type="ECO:0000313" key="8">
    <source>
        <dbReference type="Proteomes" id="UP000593564"/>
    </source>
</evidence>
<protein>
    <recommendedName>
        <fullName evidence="6">Protein kinase domain-containing protein</fullName>
    </recommendedName>
</protein>
<keyword evidence="5" id="KW-1133">Transmembrane helix</keyword>
<dbReference type="FunFam" id="3.30.200.20:FF:000327">
    <property type="entry name" value="Cysteine-rich receptor-like protein kinase 10"/>
    <property type="match status" value="1"/>
</dbReference>
<evidence type="ECO:0000256" key="4">
    <source>
        <dbReference type="ARBA" id="ARBA00022840"/>
    </source>
</evidence>
<keyword evidence="1" id="KW-0808">Transferase</keyword>
<dbReference type="InterPro" id="IPR052059">
    <property type="entry name" value="CR_Ser/Thr_kinase"/>
</dbReference>
<dbReference type="InterPro" id="IPR000719">
    <property type="entry name" value="Prot_kinase_dom"/>
</dbReference>
<dbReference type="Pfam" id="PF00069">
    <property type="entry name" value="Pkinase"/>
    <property type="match status" value="1"/>
</dbReference>
<dbReference type="InterPro" id="IPR008271">
    <property type="entry name" value="Ser/Thr_kinase_AS"/>
</dbReference>
<evidence type="ECO:0000256" key="5">
    <source>
        <dbReference type="SAM" id="Phobius"/>
    </source>
</evidence>
<dbReference type="GO" id="GO:0005524">
    <property type="term" value="F:ATP binding"/>
    <property type="evidence" value="ECO:0007669"/>
    <property type="project" value="UniProtKB-KW"/>
</dbReference>
<evidence type="ECO:0000256" key="1">
    <source>
        <dbReference type="ARBA" id="ARBA00022679"/>
    </source>
</evidence>
<evidence type="ECO:0000259" key="6">
    <source>
        <dbReference type="PROSITE" id="PS50011"/>
    </source>
</evidence>
<keyword evidence="8" id="KW-1185">Reference proteome</keyword>
<dbReference type="GO" id="GO:0004672">
    <property type="term" value="F:protein kinase activity"/>
    <property type="evidence" value="ECO:0007669"/>
    <property type="project" value="InterPro"/>
</dbReference>
<reference evidence="7 8" key="2">
    <citation type="submission" date="2020-07" db="EMBL/GenBank/DDBJ databases">
        <title>Genome assembly of wild tea tree DASZ reveals pedigree and selection history of tea varieties.</title>
        <authorList>
            <person name="Zhang W."/>
        </authorList>
    </citation>
    <scope>NUCLEOTIDE SEQUENCE [LARGE SCALE GENOMIC DNA]</scope>
    <source>
        <strain evidence="8">cv. G240</strain>
        <tissue evidence="7">Leaf</tissue>
    </source>
</reference>
<evidence type="ECO:0000256" key="3">
    <source>
        <dbReference type="ARBA" id="ARBA00022777"/>
    </source>
</evidence>
<keyword evidence="4" id="KW-0067">ATP-binding</keyword>
<sequence length="429" mass="48553">MEKDLPMEVLHFFYMVPKEAVIFDDSKNDLSSTKTLLIHIHSPSRFGTFNQGYQKLGRQVIAPSPAITLGIQNSPSMQHSAALFFFLGGLVVLLILLILVFIFWKIIKPEKLKKSVGCTKGQQGSTDFFSGNLRTISYFDFHKLKKATKNFHHCNLLGRGGFGPVYRGKLEDGRLVAVKKLSLDKSQQGESEFLAEVRMITSIQHKNLVRLIGCCSDGAQRLLVYEYMKNRSLDLIVLLEDCNICMRIHTVRIVHRDIKASNILLDDKFQPKIGDFGLARFFPEDQVYLSTNFAGTLGYTAPEYAIRGELSEKADIYSFGVLAWKLYERSSVIDLVDPKMQEDGFVEKDVLRAIHAAFLCLQPHANLRPPMSEIVAILTCKGEMIRTPMKPAFTDRRRRKDEKLSWDTISEAFPSPLKSDSPSLPQSSH</sequence>
<organism evidence="7 8">
    <name type="scientific">Camellia sinensis</name>
    <name type="common">Tea plant</name>
    <name type="synonym">Thea sinensis</name>
    <dbReference type="NCBI Taxonomy" id="4442"/>
    <lineage>
        <taxon>Eukaryota</taxon>
        <taxon>Viridiplantae</taxon>
        <taxon>Streptophyta</taxon>
        <taxon>Embryophyta</taxon>
        <taxon>Tracheophyta</taxon>
        <taxon>Spermatophyta</taxon>
        <taxon>Magnoliopsida</taxon>
        <taxon>eudicotyledons</taxon>
        <taxon>Gunneridae</taxon>
        <taxon>Pentapetalae</taxon>
        <taxon>asterids</taxon>
        <taxon>Ericales</taxon>
        <taxon>Theaceae</taxon>
        <taxon>Camellia</taxon>
    </lineage>
</organism>
<keyword evidence="5" id="KW-0812">Transmembrane</keyword>
<dbReference type="PROSITE" id="PS00108">
    <property type="entry name" value="PROTEIN_KINASE_ST"/>
    <property type="match status" value="1"/>
</dbReference>
<feature type="domain" description="Protein kinase" evidence="6">
    <location>
        <begin position="151"/>
        <end position="404"/>
    </location>
</feature>
<name>A0A7J7GM44_CAMSI</name>
<dbReference type="PANTHER" id="PTHR47973">
    <property type="entry name" value="CYSTEINE-RICH RECEPTOR-LIKE PROTEIN KINASE 3"/>
    <property type="match status" value="1"/>
</dbReference>
<accession>A0A7J7GM44</accession>
<feature type="transmembrane region" description="Helical" evidence="5">
    <location>
        <begin position="82"/>
        <end position="104"/>
    </location>
</feature>
<evidence type="ECO:0000313" key="7">
    <source>
        <dbReference type="EMBL" id="KAF5941285.1"/>
    </source>
</evidence>
<keyword evidence="5" id="KW-0472">Membrane</keyword>
<reference evidence="8" key="1">
    <citation type="journal article" date="2020" name="Nat. Commun.">
        <title>Genome assembly of wild tea tree DASZ reveals pedigree and selection history of tea varieties.</title>
        <authorList>
            <person name="Zhang W."/>
            <person name="Zhang Y."/>
            <person name="Qiu H."/>
            <person name="Guo Y."/>
            <person name="Wan H."/>
            <person name="Zhang X."/>
            <person name="Scossa F."/>
            <person name="Alseekh S."/>
            <person name="Zhang Q."/>
            <person name="Wang P."/>
            <person name="Xu L."/>
            <person name="Schmidt M.H."/>
            <person name="Jia X."/>
            <person name="Li D."/>
            <person name="Zhu A."/>
            <person name="Guo F."/>
            <person name="Chen W."/>
            <person name="Ni D."/>
            <person name="Usadel B."/>
            <person name="Fernie A.R."/>
            <person name="Wen W."/>
        </authorList>
    </citation>
    <scope>NUCLEOTIDE SEQUENCE [LARGE SCALE GENOMIC DNA]</scope>
    <source>
        <strain evidence="8">cv. G240</strain>
    </source>
</reference>
<dbReference type="AlphaFoldDB" id="A0A7J7GM44"/>
<proteinExistence type="predicted"/>
<comment type="caution">
    <text evidence="7">The sequence shown here is derived from an EMBL/GenBank/DDBJ whole genome shotgun (WGS) entry which is preliminary data.</text>
</comment>